<evidence type="ECO:0000259" key="5">
    <source>
        <dbReference type="Pfam" id="PF00669"/>
    </source>
</evidence>
<evidence type="ECO:0000256" key="3">
    <source>
        <dbReference type="ARBA" id="ARBA00023143"/>
    </source>
</evidence>
<keyword evidence="7" id="KW-0966">Cell projection</keyword>
<dbReference type="GO" id="GO:0005576">
    <property type="term" value="C:extracellular region"/>
    <property type="evidence" value="ECO:0007669"/>
    <property type="project" value="UniProtKB-SubCell"/>
</dbReference>
<dbReference type="Gene3D" id="6.10.10.10">
    <property type="entry name" value="Flagellar export chaperone, C-terminal domain"/>
    <property type="match status" value="1"/>
</dbReference>
<evidence type="ECO:0000256" key="4">
    <source>
        <dbReference type="RuleBase" id="RU362073"/>
    </source>
</evidence>
<keyword evidence="4" id="KW-0964">Secreted</keyword>
<keyword evidence="7" id="KW-0282">Flagellum</keyword>
<evidence type="ECO:0000313" key="8">
    <source>
        <dbReference type="Proteomes" id="UP000005753"/>
    </source>
</evidence>
<reference evidence="7 8" key="1">
    <citation type="submission" date="2010-08" db="EMBL/GenBank/DDBJ databases">
        <authorList>
            <consortium name="US DOE Joint Genome Institute (JGI-PGF)"/>
            <person name="Lucas S."/>
            <person name="Copeland A."/>
            <person name="Lapidus A."/>
            <person name="Cheng J.-F."/>
            <person name="Bruce D."/>
            <person name="Goodwin L."/>
            <person name="Pitluck S."/>
            <person name="Land M.L."/>
            <person name="Hauser L."/>
            <person name="Chang Y.-J."/>
            <person name="Anderson I.J."/>
            <person name="Johnson E."/>
            <person name="Mulhopadhyay B."/>
            <person name="Kyrpides N."/>
            <person name="Woyke T.J."/>
        </authorList>
    </citation>
    <scope>NUCLEOTIDE SEQUENCE [LARGE SCALE GENOMIC DNA]</scope>
    <source>
        <strain evidence="7 8">6</strain>
    </source>
</reference>
<feature type="domain" description="Flagellin N-terminal" evidence="5">
    <location>
        <begin position="3"/>
        <end position="137"/>
    </location>
</feature>
<dbReference type="InterPro" id="IPR042187">
    <property type="entry name" value="Flagellin_C_sub2"/>
</dbReference>
<evidence type="ECO:0000256" key="1">
    <source>
        <dbReference type="ARBA" id="ARBA00005709"/>
    </source>
</evidence>
<proteinExistence type="inferred from homology"/>
<dbReference type="Pfam" id="PF00669">
    <property type="entry name" value="Flagellin_N"/>
    <property type="match status" value="1"/>
</dbReference>
<dbReference type="HOGENOM" id="CLU_011142_2_0_9"/>
<name>I5AWC7_EUBC6</name>
<dbReference type="GO" id="GO:0009288">
    <property type="term" value="C:bacterial-type flagellum"/>
    <property type="evidence" value="ECO:0007669"/>
    <property type="project" value="UniProtKB-SubCell"/>
</dbReference>
<protein>
    <recommendedName>
        <fullName evidence="2 4">Flagellin</fullName>
    </recommendedName>
</protein>
<dbReference type="InterPro" id="IPR001029">
    <property type="entry name" value="Flagellin_N"/>
</dbReference>
<dbReference type="PANTHER" id="PTHR42792">
    <property type="entry name" value="FLAGELLIN"/>
    <property type="match status" value="1"/>
</dbReference>
<reference evidence="7 8" key="2">
    <citation type="submission" date="2012-02" db="EMBL/GenBank/DDBJ databases">
        <title>Improved High-Quality Draft sequence of Eubacterium cellulosolvens 6.</title>
        <authorList>
            <consortium name="US DOE Joint Genome Institute"/>
            <person name="Lucas S."/>
            <person name="Han J."/>
            <person name="Lapidus A."/>
            <person name="Cheng J.-F."/>
            <person name="Goodwin L."/>
            <person name="Pitluck S."/>
            <person name="Peters L."/>
            <person name="Mikhailova N."/>
            <person name="Gu W."/>
            <person name="Detter J.C."/>
            <person name="Han C."/>
            <person name="Tapia R."/>
            <person name="Land M."/>
            <person name="Hauser L."/>
            <person name="Kyrpides N."/>
            <person name="Ivanova N."/>
            <person name="Pagani I."/>
            <person name="Johnson E."/>
            <person name="Mukhopadhyay B."/>
            <person name="Anderson I."/>
            <person name="Woyke T."/>
        </authorList>
    </citation>
    <scope>NUCLEOTIDE SEQUENCE [LARGE SCALE GENOMIC DNA]</scope>
    <source>
        <strain evidence="7 8">6</strain>
    </source>
</reference>
<dbReference type="Gene3D" id="3.30.70.2120">
    <property type="match status" value="1"/>
</dbReference>
<keyword evidence="8" id="KW-1185">Reference proteome</keyword>
<dbReference type="EMBL" id="CM001487">
    <property type="protein sequence ID" value="EIM58100.1"/>
    <property type="molecule type" value="Genomic_DNA"/>
</dbReference>
<dbReference type="Pfam" id="PF00700">
    <property type="entry name" value="Flagellin_C"/>
    <property type="match status" value="1"/>
</dbReference>
<organism evidence="7 8">
    <name type="scientific">Eubacterium cellulosolvens (strain ATCC 43171 / JCM 9499 / 6)</name>
    <name type="common">Cillobacterium cellulosolvens</name>
    <dbReference type="NCBI Taxonomy" id="633697"/>
    <lineage>
        <taxon>Bacteria</taxon>
        <taxon>Bacillati</taxon>
        <taxon>Bacillota</taxon>
        <taxon>Clostridia</taxon>
        <taxon>Eubacteriales</taxon>
        <taxon>Eubacteriaceae</taxon>
        <taxon>Eubacterium</taxon>
    </lineage>
</organism>
<comment type="subcellular location">
    <subcellularLocation>
        <location evidence="4">Secreted</location>
    </subcellularLocation>
    <subcellularLocation>
        <location evidence="4">Bacterial flagellum</location>
    </subcellularLocation>
</comment>
<dbReference type="PANTHER" id="PTHR42792:SF2">
    <property type="entry name" value="FLAGELLIN"/>
    <property type="match status" value="1"/>
</dbReference>
<dbReference type="eggNOG" id="COG1344">
    <property type="taxonomic scope" value="Bacteria"/>
</dbReference>
<dbReference type="Proteomes" id="UP000005753">
    <property type="component" value="Chromosome"/>
</dbReference>
<comment type="similarity">
    <text evidence="1 4">Belongs to the bacterial flagellin family.</text>
</comment>
<dbReference type="SUPFAM" id="SSF64518">
    <property type="entry name" value="Phase 1 flagellin"/>
    <property type="match status" value="1"/>
</dbReference>
<dbReference type="InterPro" id="IPR001492">
    <property type="entry name" value="Flagellin"/>
</dbReference>
<dbReference type="Gene3D" id="1.20.1330.10">
    <property type="entry name" value="f41 fragment of flagellin, N-terminal domain"/>
    <property type="match status" value="1"/>
</dbReference>
<feature type="domain" description="Flagellin C-terminal" evidence="6">
    <location>
        <begin position="321"/>
        <end position="405"/>
    </location>
</feature>
<dbReference type="GO" id="GO:0005198">
    <property type="term" value="F:structural molecule activity"/>
    <property type="evidence" value="ECO:0007669"/>
    <property type="project" value="UniProtKB-UniRule"/>
</dbReference>
<gene>
    <name evidence="7" type="ORF">EubceDRAFT1_2366</name>
</gene>
<sequence length="406" mass="42846">MVIQHNIPATNAYRNLTSNRSGLSKNLEKLSSGFRINRAADDAAGLAISEAMRSKINGLDQATANANDAIGLIQTEEGALTETHSMLQRMTTLATQAANGTYNSTSRASIQKEMDELGNEIDRIANNTDYNGIKPLAEDSNKGSDGKNNGTKLNMTMQIGPTKGEVLDLKGQDMTLKGIFKDLDKIDTANVAANGKSVTGGSTAIKELIADKKLDATQAQKDLANAIKDAAGREGLKVNGSISVTVNASTGAVTIDGAGYSSTIATNSKVQAALSDAYDSLDGVQKSKEDSATAHSDGKEYIQITSASGEDVTANANRVVKNIQSAIDHVSSYRAELGAKQNRLEHTINNLQVTSENTTAAESRIRDTDMAKEMAAYTKNNILSQAAQSMLAQANQSGQGVLSLLQ</sequence>
<evidence type="ECO:0000259" key="6">
    <source>
        <dbReference type="Pfam" id="PF00700"/>
    </source>
</evidence>
<dbReference type="InterPro" id="IPR046358">
    <property type="entry name" value="Flagellin_C"/>
</dbReference>
<dbReference type="STRING" id="633697.EubceDRAFT1_2366"/>
<dbReference type="PRINTS" id="PR00207">
    <property type="entry name" value="FLAGELLIN"/>
</dbReference>
<keyword evidence="3 4" id="KW-0975">Bacterial flagellum</keyword>
<accession>I5AWC7</accession>
<dbReference type="AlphaFoldDB" id="I5AWC7"/>
<dbReference type="OrthoDB" id="9796789at2"/>
<evidence type="ECO:0000256" key="2">
    <source>
        <dbReference type="ARBA" id="ARBA00020110"/>
    </source>
</evidence>
<keyword evidence="7" id="KW-0969">Cilium</keyword>
<comment type="function">
    <text evidence="4">Flagellin is the subunit protein which polymerizes to form the filaments of bacterial flagella.</text>
</comment>
<evidence type="ECO:0000313" key="7">
    <source>
        <dbReference type="EMBL" id="EIM58100.1"/>
    </source>
</evidence>